<dbReference type="InterPro" id="IPR038190">
    <property type="entry name" value="SRI_sf"/>
</dbReference>
<keyword evidence="20" id="KW-1185">Reference proteome</keyword>
<dbReference type="PROSITE" id="PS00624">
    <property type="entry name" value="GMC_OXRED_2"/>
    <property type="match status" value="1"/>
</dbReference>
<dbReference type="Gene3D" id="3.50.50.60">
    <property type="entry name" value="FAD/NAD(P)-binding domain"/>
    <property type="match status" value="1"/>
</dbReference>
<organism evidence="19 20">
    <name type="scientific">Antrodiella citrinella</name>
    <dbReference type="NCBI Taxonomy" id="2447956"/>
    <lineage>
        <taxon>Eukaryota</taxon>
        <taxon>Fungi</taxon>
        <taxon>Dikarya</taxon>
        <taxon>Basidiomycota</taxon>
        <taxon>Agaricomycotina</taxon>
        <taxon>Agaricomycetes</taxon>
        <taxon>Polyporales</taxon>
        <taxon>Steccherinaceae</taxon>
        <taxon>Antrodiella</taxon>
    </lineage>
</organism>
<dbReference type="InterPro" id="IPR003616">
    <property type="entry name" value="Post-SET_dom"/>
</dbReference>
<dbReference type="Gene3D" id="1.10.1740.100">
    <property type="entry name" value="Set2, Rpb1 interacting domain"/>
    <property type="match status" value="1"/>
</dbReference>
<feature type="domain" description="AWS" evidence="18">
    <location>
        <begin position="150"/>
        <end position="203"/>
    </location>
</feature>
<evidence type="ECO:0000256" key="3">
    <source>
        <dbReference type="ARBA" id="ARBA00012178"/>
    </source>
</evidence>
<feature type="compositionally biased region" description="Basic and acidic residues" evidence="15">
    <location>
        <begin position="1091"/>
        <end position="1100"/>
    </location>
</feature>
<gene>
    <name evidence="19" type="ORF">EUX98_g7264</name>
</gene>
<keyword evidence="5" id="KW-0158">Chromosome</keyword>
<dbReference type="Gene3D" id="2.170.270.10">
    <property type="entry name" value="SET domain"/>
    <property type="match status" value="1"/>
</dbReference>
<evidence type="ECO:0000256" key="7">
    <source>
        <dbReference type="ARBA" id="ARBA00022603"/>
    </source>
</evidence>
<dbReference type="InterPro" id="IPR036188">
    <property type="entry name" value="FAD/NAD-bd_sf"/>
</dbReference>
<dbReference type="Pfam" id="PF00856">
    <property type="entry name" value="SET"/>
    <property type="match status" value="1"/>
</dbReference>
<dbReference type="PROSITE" id="PS51215">
    <property type="entry name" value="AWS"/>
    <property type="match status" value="1"/>
</dbReference>
<keyword evidence="6" id="KW-0678">Repressor</keyword>
<comment type="subcellular location">
    <subcellularLocation>
        <location evidence="2">Chromosome</location>
    </subcellularLocation>
    <subcellularLocation>
        <location evidence="1">Nucleus</location>
    </subcellularLocation>
</comment>
<comment type="caution">
    <text evidence="19">The sequence shown here is derived from an EMBL/GenBank/DDBJ whole genome shotgun (WGS) entry which is preliminary data.</text>
</comment>
<evidence type="ECO:0000313" key="20">
    <source>
        <dbReference type="Proteomes" id="UP000308730"/>
    </source>
</evidence>
<proteinExistence type="predicted"/>
<keyword evidence="11" id="KW-0804">Transcription</keyword>
<feature type="compositionally biased region" description="Basic and acidic residues" evidence="15">
    <location>
        <begin position="523"/>
        <end position="534"/>
    </location>
</feature>
<evidence type="ECO:0000256" key="14">
    <source>
        <dbReference type="ARBA" id="ARBA00047545"/>
    </source>
</evidence>
<dbReference type="InterPro" id="IPR050777">
    <property type="entry name" value="SET2_Histone-Lys_MeTrsfase"/>
</dbReference>
<keyword evidence="12" id="KW-0539">Nucleus</keyword>
<dbReference type="Pfam" id="PF00732">
    <property type="entry name" value="GMC_oxred_N"/>
    <property type="match status" value="1"/>
</dbReference>
<keyword evidence="9" id="KW-0949">S-adenosyl-L-methionine</keyword>
<comment type="catalytic activity">
    <reaction evidence="14">
        <text>L-lysyl(36)-[histone H3] + 3 S-adenosyl-L-methionine = N(6),N(6),N(6)-trimethyl-L-lysyl(36)-[histone H3] + 3 S-adenosyl-L-homocysteine + 3 H(+)</text>
        <dbReference type="Rhea" id="RHEA:60324"/>
        <dbReference type="Rhea" id="RHEA-COMP:9785"/>
        <dbReference type="Rhea" id="RHEA-COMP:15536"/>
        <dbReference type="ChEBI" id="CHEBI:15378"/>
        <dbReference type="ChEBI" id="CHEBI:29969"/>
        <dbReference type="ChEBI" id="CHEBI:57856"/>
        <dbReference type="ChEBI" id="CHEBI:59789"/>
        <dbReference type="ChEBI" id="CHEBI:61961"/>
        <dbReference type="EC" id="2.1.1.359"/>
    </reaction>
</comment>
<feature type="region of interest" description="Disordered" evidence="15">
    <location>
        <begin position="1089"/>
        <end position="1109"/>
    </location>
</feature>
<dbReference type="Proteomes" id="UP000308730">
    <property type="component" value="Unassembled WGS sequence"/>
</dbReference>
<evidence type="ECO:0000256" key="11">
    <source>
        <dbReference type="ARBA" id="ARBA00023163"/>
    </source>
</evidence>
<evidence type="ECO:0000256" key="4">
    <source>
        <dbReference type="ARBA" id="ARBA00018028"/>
    </source>
</evidence>
<dbReference type="SUPFAM" id="SSF54373">
    <property type="entry name" value="FAD-linked reductases, C-terminal domain"/>
    <property type="match status" value="1"/>
</dbReference>
<dbReference type="GO" id="GO:0032259">
    <property type="term" value="P:methylation"/>
    <property type="evidence" value="ECO:0007669"/>
    <property type="project" value="UniProtKB-KW"/>
</dbReference>
<reference evidence="19 20" key="1">
    <citation type="submission" date="2019-02" db="EMBL/GenBank/DDBJ databases">
        <title>Genome sequencing of the rare red list fungi Antrodiella citrinella (Flaviporus citrinellus).</title>
        <authorList>
            <person name="Buettner E."/>
            <person name="Kellner H."/>
        </authorList>
    </citation>
    <scope>NUCLEOTIDE SEQUENCE [LARGE SCALE GENOMIC DNA]</scope>
    <source>
        <strain evidence="19 20">DSM 108506</strain>
    </source>
</reference>
<feature type="compositionally biased region" description="Basic and acidic residues" evidence="15">
    <location>
        <begin position="79"/>
        <end position="95"/>
    </location>
</feature>
<evidence type="ECO:0000256" key="2">
    <source>
        <dbReference type="ARBA" id="ARBA00004286"/>
    </source>
</evidence>
<feature type="domain" description="Post-SET" evidence="17">
    <location>
        <begin position="329"/>
        <end position="345"/>
    </location>
</feature>
<dbReference type="SUPFAM" id="SSF82199">
    <property type="entry name" value="SET domain"/>
    <property type="match status" value="1"/>
</dbReference>
<dbReference type="InterPro" id="IPR046341">
    <property type="entry name" value="SET_dom_sf"/>
</dbReference>
<keyword evidence="7" id="KW-0489">Methyltransferase</keyword>
<dbReference type="PROSITE" id="PS50868">
    <property type="entry name" value="POST_SET"/>
    <property type="match status" value="1"/>
</dbReference>
<evidence type="ECO:0000313" key="19">
    <source>
        <dbReference type="EMBL" id="THH26928.1"/>
    </source>
</evidence>
<dbReference type="EC" id="2.1.1.359" evidence="3"/>
<evidence type="ECO:0000259" key="16">
    <source>
        <dbReference type="PROSITE" id="PS50280"/>
    </source>
</evidence>
<sequence>MSASNLSSRSSSRLGERRTSALRSASGSREGTYTEQMESGVKVEEDTKVAVTREFKEEEDGDIIMGDASSPTLNEEASEEAKSEASDMKIEEIKTKSVTPPLPPSKTKKKPEAQLIGDLPRAEGDALKTFEELPGNHYQYGTLGRSREALESMTCDCQYEHGVDDPSDACGSDCINRLTQVECLPEDCRCHSFCGNQRFQRKAYADIHIVQTEKKGFGLRAGANLPKDQFIYEYVGDVVNQSSFLKRMRLYAEEGIRHFYFMMLQKDEYIDATKRGGIGRFANHSCNPNCYVAKWTVGAHVRMGIFANRNIKKDEELTFNYNVDRYGHDAQICYCGEPNCVGFIGGKTQTDIAAMDDLYLDALGISEEVEQLGLKGSKKKKGKKLDEDYLPTLKPLVEKDVPKVVQAMRQTQSRKVLLKLLTRVKITEDQSALRQIMRLRGFSVMTNILDDYITDLEIRTTAIECMMTWPLIQRNKVEDSKINVPVKECSESDDERLSSLAKKLLEQWDGLEYAYRIPKRPKTMEEDKVEEPKDPWPVFFDSDNEDRPNKRRKSTSPEPKLDLRPMGFRTVKIPAYDPARKSNHPPIGLPLWHDVPAPTFRPATKQDIAAVIAAAAESAAKAAAAAEAEAAAEKAAKAAKDEELAKRKAAKASKKHQSKEEKEANKEKRLLKLVGVVVVKVMSKYQKHMDHDSFKQHAKELTQIIADKEKKSNSYKEGKLNSLSEEKETKIKKFAKEYIAKILRKLEKKHKSKGGPDDTPGSSSTPGMPHGALHDSKDAPLSLADVVDMDGDDDDDDDAEEGEINEPPSSGVPSASGCFIIHSGRALTVLSEKYGKLLPYLARKRYWSTLAANVHGCMIYKVDRVFKDGGLPLSYRQIVSQARMATPKKHDYDLVFAAGGLREVFVKRMVILSAGALNTPIMLELSGIGAKSVLEQNGVTQIVDLPGVGGNFQDHLASPSQFIASEESNTLDPILQSDDGPELQSKQIHTFCKSNHFTGWLAMFNKDGTGMIANNGLDAGVKYRPTATELREIGPSFEEAWKERHAPYPAKPTFWLGIFTLCLDPMSPPGKYYGVINQFLDASSRGHVHIKSKDDPKATPDFRAGYLEE</sequence>
<feature type="region of interest" description="Disordered" evidence="15">
    <location>
        <begin position="1"/>
        <end position="116"/>
    </location>
</feature>
<evidence type="ECO:0000256" key="8">
    <source>
        <dbReference type="ARBA" id="ARBA00022679"/>
    </source>
</evidence>
<dbReference type="GO" id="GO:0005694">
    <property type="term" value="C:chromosome"/>
    <property type="evidence" value="ECO:0007669"/>
    <property type="project" value="UniProtKB-SubCell"/>
</dbReference>
<dbReference type="GO" id="GO:0005634">
    <property type="term" value="C:nucleus"/>
    <property type="evidence" value="ECO:0007669"/>
    <property type="project" value="UniProtKB-SubCell"/>
</dbReference>
<feature type="compositionally biased region" description="Acidic residues" evidence="15">
    <location>
        <begin position="787"/>
        <end position="804"/>
    </location>
</feature>
<feature type="compositionally biased region" description="Basic residues" evidence="15">
    <location>
        <begin position="647"/>
        <end position="657"/>
    </location>
</feature>
<dbReference type="AlphaFoldDB" id="A0A4S4MNX9"/>
<dbReference type="PROSITE" id="PS50280">
    <property type="entry name" value="SET"/>
    <property type="match status" value="1"/>
</dbReference>
<evidence type="ECO:0000256" key="15">
    <source>
        <dbReference type="SAM" id="MobiDB-lite"/>
    </source>
</evidence>
<evidence type="ECO:0000256" key="9">
    <source>
        <dbReference type="ARBA" id="ARBA00022691"/>
    </source>
</evidence>
<evidence type="ECO:0000256" key="5">
    <source>
        <dbReference type="ARBA" id="ARBA00022454"/>
    </source>
</evidence>
<evidence type="ECO:0000259" key="18">
    <source>
        <dbReference type="PROSITE" id="PS51215"/>
    </source>
</evidence>
<dbReference type="InterPro" id="IPR001214">
    <property type="entry name" value="SET_dom"/>
</dbReference>
<dbReference type="GO" id="GO:0050660">
    <property type="term" value="F:flavin adenine dinucleotide binding"/>
    <property type="evidence" value="ECO:0007669"/>
    <property type="project" value="InterPro"/>
</dbReference>
<feature type="region of interest" description="Disordered" evidence="15">
    <location>
        <begin position="646"/>
        <end position="666"/>
    </location>
</feature>
<dbReference type="EMBL" id="SGPM01000296">
    <property type="protein sequence ID" value="THH26928.1"/>
    <property type="molecule type" value="Genomic_DNA"/>
</dbReference>
<dbReference type="SUPFAM" id="SSF51905">
    <property type="entry name" value="FAD/NAD(P)-binding domain"/>
    <property type="match status" value="1"/>
</dbReference>
<dbReference type="InterPro" id="IPR013257">
    <property type="entry name" value="SRI"/>
</dbReference>
<evidence type="ECO:0000256" key="10">
    <source>
        <dbReference type="ARBA" id="ARBA00023015"/>
    </source>
</evidence>
<feature type="compositionally biased region" description="Basic and acidic residues" evidence="15">
    <location>
        <begin position="41"/>
        <end position="56"/>
    </location>
</feature>
<dbReference type="PANTHER" id="PTHR22884">
    <property type="entry name" value="SET DOMAIN PROTEINS"/>
    <property type="match status" value="1"/>
</dbReference>
<dbReference type="InterPro" id="IPR000172">
    <property type="entry name" value="GMC_OxRdtase_N"/>
</dbReference>
<feature type="compositionally biased region" description="Polar residues" evidence="15">
    <location>
        <begin position="21"/>
        <end position="37"/>
    </location>
</feature>
<dbReference type="Pfam" id="PF17907">
    <property type="entry name" value="AWS"/>
    <property type="match status" value="1"/>
</dbReference>
<feature type="domain" description="SET" evidence="16">
    <location>
        <begin position="205"/>
        <end position="322"/>
    </location>
</feature>
<dbReference type="GO" id="GO:0140955">
    <property type="term" value="F:histone H3K36 trimethyltransferase activity"/>
    <property type="evidence" value="ECO:0007669"/>
    <property type="project" value="UniProtKB-EC"/>
</dbReference>
<dbReference type="InterPro" id="IPR025788">
    <property type="entry name" value="Set2_fungi"/>
</dbReference>
<dbReference type="SMART" id="SM00317">
    <property type="entry name" value="SET"/>
    <property type="match status" value="1"/>
</dbReference>
<dbReference type="SMART" id="SM00508">
    <property type="entry name" value="PostSET"/>
    <property type="match status" value="1"/>
</dbReference>
<dbReference type="InterPro" id="IPR006560">
    <property type="entry name" value="AWS_dom"/>
</dbReference>
<keyword evidence="10" id="KW-0805">Transcription regulation</keyword>
<evidence type="ECO:0000259" key="17">
    <source>
        <dbReference type="PROSITE" id="PS50868"/>
    </source>
</evidence>
<dbReference type="Gene3D" id="3.30.560.10">
    <property type="entry name" value="Glucose Oxidase, domain 3"/>
    <property type="match status" value="1"/>
</dbReference>
<keyword evidence="8" id="KW-0808">Transferase</keyword>
<evidence type="ECO:0000256" key="13">
    <source>
        <dbReference type="ARBA" id="ARBA00030091"/>
    </source>
</evidence>
<accession>A0A4S4MNX9</accession>
<name>A0A4S4MNX9_9APHY</name>
<dbReference type="CDD" id="cd19172">
    <property type="entry name" value="SET_SETD2"/>
    <property type="match status" value="1"/>
</dbReference>
<dbReference type="InterPro" id="IPR044437">
    <property type="entry name" value="SETD2/Set2_SET"/>
</dbReference>
<feature type="region of interest" description="Disordered" evidence="15">
    <location>
        <begin position="523"/>
        <end position="563"/>
    </location>
</feature>
<dbReference type="Pfam" id="PF08236">
    <property type="entry name" value="SRI"/>
    <property type="match status" value="1"/>
</dbReference>
<dbReference type="OrthoDB" id="422362at2759"/>
<evidence type="ECO:0000256" key="12">
    <source>
        <dbReference type="ARBA" id="ARBA00023242"/>
    </source>
</evidence>
<dbReference type="GO" id="GO:0016614">
    <property type="term" value="F:oxidoreductase activity, acting on CH-OH group of donors"/>
    <property type="evidence" value="ECO:0007669"/>
    <property type="project" value="InterPro"/>
</dbReference>
<evidence type="ECO:0000256" key="1">
    <source>
        <dbReference type="ARBA" id="ARBA00004123"/>
    </source>
</evidence>
<feature type="region of interest" description="Disordered" evidence="15">
    <location>
        <begin position="747"/>
        <end position="815"/>
    </location>
</feature>
<evidence type="ECO:0000256" key="6">
    <source>
        <dbReference type="ARBA" id="ARBA00022491"/>
    </source>
</evidence>
<dbReference type="SMART" id="SM00570">
    <property type="entry name" value="AWS"/>
    <property type="match status" value="1"/>
</dbReference>
<dbReference type="GO" id="GO:0006355">
    <property type="term" value="P:regulation of DNA-templated transcription"/>
    <property type="evidence" value="ECO:0007669"/>
    <property type="project" value="InterPro"/>
</dbReference>
<dbReference type="PROSITE" id="PS51568">
    <property type="entry name" value="SAM_MT43_SET2_1"/>
    <property type="match status" value="1"/>
</dbReference>
<feature type="compositionally biased region" description="Low complexity" evidence="15">
    <location>
        <begin position="1"/>
        <end position="13"/>
    </location>
</feature>
<protein>
    <recommendedName>
        <fullName evidence="4">Histone-lysine N-methyltransferase, H3 lysine-36 specific</fullName>
        <ecNumber evidence="3">2.1.1.359</ecNumber>
    </recommendedName>
    <alternativeName>
        <fullName evidence="13">SET domain-containing protein 2</fullName>
    </alternativeName>
</protein>